<dbReference type="GO" id="GO:0005829">
    <property type="term" value="C:cytosol"/>
    <property type="evidence" value="ECO:0007669"/>
    <property type="project" value="TreeGrafter"/>
</dbReference>
<keyword evidence="2 4" id="KW-0694">RNA-binding</keyword>
<sequence>VFDLSLLRKECERLFSQYALCDAANAVMERLREVNDWLTKTEPWNVKDDDKRLQIVRTALECVYVLAHFMEPFAPLASAQIFADLKTPKTTLSRLNDRFENLTPNTVVNVGDVLFTQHSSRFEKKKIQSNDRPLIARVDFRVGKVLSVQRHPNATDKWYVEKIDIGEPQPRQ</sequence>
<dbReference type="AlphaFoldDB" id="X6LS03"/>
<dbReference type="Gene3D" id="1.10.730.10">
    <property type="entry name" value="Isoleucyl-tRNA Synthetase, Domain 1"/>
    <property type="match status" value="1"/>
</dbReference>
<dbReference type="OrthoDB" id="197206at2759"/>
<organism evidence="6 7">
    <name type="scientific">Reticulomyxa filosa</name>
    <dbReference type="NCBI Taxonomy" id="46433"/>
    <lineage>
        <taxon>Eukaryota</taxon>
        <taxon>Sar</taxon>
        <taxon>Rhizaria</taxon>
        <taxon>Retaria</taxon>
        <taxon>Foraminifera</taxon>
        <taxon>Monothalamids</taxon>
        <taxon>Reticulomyxidae</taxon>
        <taxon>Reticulomyxa</taxon>
    </lineage>
</organism>
<dbReference type="GO" id="GO:0006431">
    <property type="term" value="P:methionyl-tRNA aminoacylation"/>
    <property type="evidence" value="ECO:0007669"/>
    <property type="project" value="TreeGrafter"/>
</dbReference>
<evidence type="ECO:0000256" key="1">
    <source>
        <dbReference type="ARBA" id="ARBA00022555"/>
    </source>
</evidence>
<dbReference type="Pfam" id="PF19303">
    <property type="entry name" value="Anticodon_3"/>
    <property type="match status" value="1"/>
</dbReference>
<evidence type="ECO:0000313" key="7">
    <source>
        <dbReference type="Proteomes" id="UP000023152"/>
    </source>
</evidence>
<evidence type="ECO:0000256" key="2">
    <source>
        <dbReference type="ARBA" id="ARBA00022884"/>
    </source>
</evidence>
<dbReference type="InterPro" id="IPR009080">
    <property type="entry name" value="tRNAsynth_Ia_anticodon-bd"/>
</dbReference>
<name>X6LS03_RETFI</name>
<keyword evidence="6" id="KW-0436">Ligase</keyword>
<keyword evidence="7" id="KW-1185">Reference proteome</keyword>
<dbReference type="OMA" id="FMEPFAP"/>
<keyword evidence="6" id="KW-0030">Aminoacyl-tRNA synthetase</keyword>
<dbReference type="GO" id="GO:0005524">
    <property type="term" value="F:ATP binding"/>
    <property type="evidence" value="ECO:0007669"/>
    <property type="project" value="InterPro"/>
</dbReference>
<evidence type="ECO:0000256" key="3">
    <source>
        <dbReference type="ARBA" id="ARBA00047364"/>
    </source>
</evidence>
<evidence type="ECO:0000313" key="6">
    <source>
        <dbReference type="EMBL" id="ETO03872.1"/>
    </source>
</evidence>
<feature type="non-terminal residue" evidence="6">
    <location>
        <position position="172"/>
    </location>
</feature>
<gene>
    <name evidence="6" type="ORF">RFI_33530</name>
</gene>
<dbReference type="InterPro" id="IPR023458">
    <property type="entry name" value="Met-tRNA_ligase_1"/>
</dbReference>
<dbReference type="GO" id="GO:0000049">
    <property type="term" value="F:tRNA binding"/>
    <property type="evidence" value="ECO:0007669"/>
    <property type="project" value="UniProtKB-UniRule"/>
</dbReference>
<dbReference type="PANTHER" id="PTHR45765">
    <property type="entry name" value="METHIONINE--TRNA LIGASE"/>
    <property type="match status" value="1"/>
</dbReference>
<accession>X6LS03</accession>
<evidence type="ECO:0000259" key="5">
    <source>
        <dbReference type="PROSITE" id="PS50886"/>
    </source>
</evidence>
<dbReference type="PROSITE" id="PS50886">
    <property type="entry name" value="TRBD"/>
    <property type="match status" value="1"/>
</dbReference>
<dbReference type="GO" id="GO:0004825">
    <property type="term" value="F:methionine-tRNA ligase activity"/>
    <property type="evidence" value="ECO:0007669"/>
    <property type="project" value="UniProtKB-EC"/>
</dbReference>
<dbReference type="InterPro" id="IPR012340">
    <property type="entry name" value="NA-bd_OB-fold"/>
</dbReference>
<keyword evidence="1 4" id="KW-0820">tRNA-binding</keyword>
<comment type="catalytic activity">
    <reaction evidence="3">
        <text>tRNA(Met) + L-methionine + ATP = L-methionyl-tRNA(Met) + AMP + diphosphate</text>
        <dbReference type="Rhea" id="RHEA:13481"/>
        <dbReference type="Rhea" id="RHEA-COMP:9667"/>
        <dbReference type="Rhea" id="RHEA-COMP:9698"/>
        <dbReference type="ChEBI" id="CHEBI:30616"/>
        <dbReference type="ChEBI" id="CHEBI:33019"/>
        <dbReference type="ChEBI" id="CHEBI:57844"/>
        <dbReference type="ChEBI" id="CHEBI:78442"/>
        <dbReference type="ChEBI" id="CHEBI:78530"/>
        <dbReference type="ChEBI" id="CHEBI:456215"/>
        <dbReference type="EC" id="6.1.1.10"/>
    </reaction>
</comment>
<dbReference type="Proteomes" id="UP000023152">
    <property type="component" value="Unassembled WGS sequence"/>
</dbReference>
<dbReference type="Gene3D" id="2.40.50.140">
    <property type="entry name" value="Nucleic acid-binding proteins"/>
    <property type="match status" value="1"/>
</dbReference>
<dbReference type="InterPro" id="IPR041872">
    <property type="entry name" value="Anticodon_Met"/>
</dbReference>
<feature type="non-terminal residue" evidence="6">
    <location>
        <position position="1"/>
    </location>
</feature>
<dbReference type="SUPFAM" id="SSF50249">
    <property type="entry name" value="Nucleic acid-binding proteins"/>
    <property type="match status" value="1"/>
</dbReference>
<dbReference type="EMBL" id="ASPP01031536">
    <property type="protein sequence ID" value="ETO03872.1"/>
    <property type="molecule type" value="Genomic_DNA"/>
</dbReference>
<protein>
    <submittedName>
        <fullName evidence="6">Methionyl-tRNA synthetase</fullName>
    </submittedName>
</protein>
<reference evidence="6 7" key="1">
    <citation type="journal article" date="2013" name="Curr. Biol.">
        <title>The Genome of the Foraminiferan Reticulomyxa filosa.</title>
        <authorList>
            <person name="Glockner G."/>
            <person name="Hulsmann N."/>
            <person name="Schleicher M."/>
            <person name="Noegel A.A."/>
            <person name="Eichinger L."/>
            <person name="Gallinger C."/>
            <person name="Pawlowski J."/>
            <person name="Sierra R."/>
            <person name="Euteneuer U."/>
            <person name="Pillet L."/>
            <person name="Moustafa A."/>
            <person name="Platzer M."/>
            <person name="Groth M."/>
            <person name="Szafranski K."/>
            <person name="Schliwa M."/>
        </authorList>
    </citation>
    <scope>NUCLEOTIDE SEQUENCE [LARGE SCALE GENOMIC DNA]</scope>
</reference>
<evidence type="ECO:0000256" key="4">
    <source>
        <dbReference type="PROSITE-ProRule" id="PRU00209"/>
    </source>
</evidence>
<dbReference type="PANTHER" id="PTHR45765:SF1">
    <property type="entry name" value="METHIONINE--TRNA LIGASE, CYTOPLASMIC"/>
    <property type="match status" value="1"/>
</dbReference>
<dbReference type="SUPFAM" id="SSF47323">
    <property type="entry name" value="Anticodon-binding domain of a subclass of class I aminoacyl-tRNA synthetases"/>
    <property type="match status" value="1"/>
</dbReference>
<dbReference type="InterPro" id="IPR002547">
    <property type="entry name" value="tRNA-bd_dom"/>
</dbReference>
<proteinExistence type="predicted"/>
<comment type="caution">
    <text evidence="6">The sequence shown here is derived from an EMBL/GenBank/DDBJ whole genome shotgun (WGS) entry which is preliminary data.</text>
</comment>
<feature type="domain" description="TRNA-binding" evidence="5">
    <location>
        <begin position="134"/>
        <end position="172"/>
    </location>
</feature>